<feature type="region of interest" description="Disordered" evidence="1">
    <location>
        <begin position="384"/>
        <end position="403"/>
    </location>
</feature>
<dbReference type="OrthoDB" id="10063988at2759"/>
<dbReference type="EMBL" id="CAJNOO010001017">
    <property type="protein sequence ID" value="CAF1080225.1"/>
    <property type="molecule type" value="Genomic_DNA"/>
</dbReference>
<reference evidence="3" key="1">
    <citation type="submission" date="2021-02" db="EMBL/GenBank/DDBJ databases">
        <authorList>
            <person name="Nowell W R."/>
        </authorList>
    </citation>
    <scope>NUCLEOTIDE SEQUENCE</scope>
</reference>
<accession>A0A814MRS8</accession>
<proteinExistence type="predicted"/>
<dbReference type="Proteomes" id="UP000663882">
    <property type="component" value="Unassembled WGS sequence"/>
</dbReference>
<feature type="chain" id="PRO_5032682137" evidence="2">
    <location>
        <begin position="18"/>
        <end position="655"/>
    </location>
</feature>
<organism evidence="3 4">
    <name type="scientific">Rotaria sordida</name>
    <dbReference type="NCBI Taxonomy" id="392033"/>
    <lineage>
        <taxon>Eukaryota</taxon>
        <taxon>Metazoa</taxon>
        <taxon>Spiralia</taxon>
        <taxon>Gnathifera</taxon>
        <taxon>Rotifera</taxon>
        <taxon>Eurotatoria</taxon>
        <taxon>Bdelloidea</taxon>
        <taxon>Philodinida</taxon>
        <taxon>Philodinidae</taxon>
        <taxon>Rotaria</taxon>
    </lineage>
</organism>
<feature type="compositionally biased region" description="Basic and acidic residues" evidence="1">
    <location>
        <begin position="624"/>
        <end position="637"/>
    </location>
</feature>
<feature type="region of interest" description="Disordered" evidence="1">
    <location>
        <begin position="613"/>
        <end position="638"/>
    </location>
</feature>
<evidence type="ECO:0000313" key="3">
    <source>
        <dbReference type="EMBL" id="CAF1080225.1"/>
    </source>
</evidence>
<keyword evidence="2" id="KW-0732">Signal</keyword>
<evidence type="ECO:0000256" key="1">
    <source>
        <dbReference type="SAM" id="MobiDB-lite"/>
    </source>
</evidence>
<protein>
    <submittedName>
        <fullName evidence="3">Uncharacterized protein</fullName>
    </submittedName>
</protein>
<dbReference type="AlphaFoldDB" id="A0A814MRS8"/>
<evidence type="ECO:0000256" key="2">
    <source>
        <dbReference type="SAM" id="SignalP"/>
    </source>
</evidence>
<feature type="signal peptide" evidence="2">
    <location>
        <begin position="1"/>
        <end position="17"/>
    </location>
</feature>
<name>A0A814MRS8_9BILA</name>
<feature type="compositionally biased region" description="Low complexity" evidence="1">
    <location>
        <begin position="613"/>
        <end position="623"/>
    </location>
</feature>
<gene>
    <name evidence="3" type="ORF">RFH988_LOCUS18249</name>
</gene>
<comment type="caution">
    <text evidence="3">The sequence shown here is derived from an EMBL/GenBank/DDBJ whole genome shotgun (WGS) entry which is preliminary data.</text>
</comment>
<sequence>MIILLLFLLIPSIGINATHFNGGTITWARTDPYTNSSSVGITITQIYSWSYPTVSCNTGVPVSSGYGNANLACIANCSTDGGYSNAPVDILTDCTYYSSTLGMMSSERSVNITLNTGAYFYLAYKGSAWRNLYTNSKSGLGWSVVALIDLRLRPDGIINSAPVVNILSPQYIFVNTTTLIDIPVSDFNTGDDVRCRWAVNEVNGSFKECSEICYPGGLPNDTTLSNCTISLTGLISNVWYPIALQVEDFINKTSTVPMSSVPVQFLIYVQATPACTILPVIVSLTDCLEVQVGVTTNFTLYIENLCNSSATITEVMITEKISGMTAGSVKNSTTNTLSYIQLTWTPQSSQIGTQKLCAYAHNSLLVRSKQYCVTFTPTTSSPNCPVATGAAGRRRRRGPQMEERIEQRKYSQLLPSFVTRNLSFDIFNNNYLFRKVSNNRDNTSIRRLSFQTSLLSTPKNRIWFTDSGNNRNHNIDQSFAKESARYNVSDRHNNYVTEVLQNQLSTVGNHVQLNNSQRKDRSNTTTTTNNISRNITTEDANASIYYNEPMSVIKLNGDGTPTVRKHQIIKVNRPMTVARQRSRSINRWIDSQPVTGGPSSRIGSVTITRVRSLSKNSKPNKNNETTKVHEGDGEHTNNKINVTSVIRKKSKNRSH</sequence>
<evidence type="ECO:0000313" key="4">
    <source>
        <dbReference type="Proteomes" id="UP000663882"/>
    </source>
</evidence>